<feature type="compositionally biased region" description="Polar residues" evidence="1">
    <location>
        <begin position="633"/>
        <end position="649"/>
    </location>
</feature>
<gene>
    <name evidence="4" type="ORF">DFQ27_003650</name>
</gene>
<sequence>MRQESQHYRAHTHFPTPANPSYHQQPHSATTQPSQPLSPQQQYQQQQQQQQQGAPHGSLSREDYEEIEDRRRMQQQILRDKLLYAETHAPDPAMTVKTTTNHGFALGAFDMSESLAIVEDLLDYFGENEGALLENLDEADQFNQAELMEAERIHLQRESLIRHLYDSEEDYIRTLTDLARFYRQPMLLLVQQAEQKKGTLSFGSGSAPKPIASKEEIQTLFGNLDELIRFHEGFRDALESRAKIWGPNQIISDLFMEVIPNFKVYTKYYTNFLAALTTLDRVMRLPHYRKFVEQCVADNPPGTPSLHLMLATPLRRISITREIVCSICQATQSHHPDYRNLISAYELFCQVSEQTRLDRLHAQDQLALFDIQSSMVAFPDPIMIPNRRLVLRADLHKVDSSLALEPRTYYLMNDVLLYARFDPKRNIYTFKGMFDLLHSQINNPEDNTTLPQLPNCIQIANAGRKQMIRCRSREEKLYWMETLNQAIEVVNNSSDDPSAPLGDVLPLRKYATSIASDSSTSLATFAGHSSAKGGTDGPSSSLSPGGSGAVAPSVVGGVTNHSMRSRAISAFTNMTSSSTAGMDTQSLVSRTSSTDSQGRPKPRRLNPQADFYGCSFGVSLDVNLNEDHMPGSSGDNNHHQSLSSALKNNTSSTSVGTTSSSGSTTGSSILQAGMRQQQQPLGAMLASIPEDKLTAKQRKAKEALAKAVEARRQARLKEEAKRNGGKPVAATPVSSAASTYSNGSGGGGGGKPDATNKQVNVDFSSSFIPVKIRRDVVGK</sequence>
<dbReference type="SMART" id="SM00325">
    <property type="entry name" value="RhoGEF"/>
    <property type="match status" value="1"/>
</dbReference>
<name>A0A9P6U571_9FUNG</name>
<feature type="compositionally biased region" description="Low complexity" evidence="1">
    <location>
        <begin position="32"/>
        <end position="52"/>
    </location>
</feature>
<accession>A0A9P6U571</accession>
<feature type="region of interest" description="Disordered" evidence="1">
    <location>
        <begin position="526"/>
        <end position="556"/>
    </location>
</feature>
<dbReference type="InterPro" id="IPR035899">
    <property type="entry name" value="DBL_dom_sf"/>
</dbReference>
<organism evidence="4 5">
    <name type="scientific">Actinomortierella ambigua</name>
    <dbReference type="NCBI Taxonomy" id="1343610"/>
    <lineage>
        <taxon>Eukaryota</taxon>
        <taxon>Fungi</taxon>
        <taxon>Fungi incertae sedis</taxon>
        <taxon>Mucoromycota</taxon>
        <taxon>Mortierellomycotina</taxon>
        <taxon>Mortierellomycetes</taxon>
        <taxon>Mortierellales</taxon>
        <taxon>Mortierellaceae</taxon>
        <taxon>Actinomortierella</taxon>
    </lineage>
</organism>
<dbReference type="PROSITE" id="PS50010">
    <property type="entry name" value="DH_2"/>
    <property type="match status" value="1"/>
</dbReference>
<dbReference type="InterPro" id="IPR000219">
    <property type="entry name" value="DH_dom"/>
</dbReference>
<dbReference type="Gene3D" id="2.30.29.30">
    <property type="entry name" value="Pleckstrin-homology domain (PH domain)/Phosphotyrosine-binding domain (PTB)"/>
    <property type="match status" value="1"/>
</dbReference>
<evidence type="ECO:0000259" key="2">
    <source>
        <dbReference type="PROSITE" id="PS50003"/>
    </source>
</evidence>
<feature type="compositionally biased region" description="Polar residues" evidence="1">
    <location>
        <begin position="19"/>
        <end position="31"/>
    </location>
</feature>
<evidence type="ECO:0000256" key="1">
    <source>
        <dbReference type="SAM" id="MobiDB-lite"/>
    </source>
</evidence>
<dbReference type="AlphaFoldDB" id="A0A9P6U571"/>
<feature type="compositionally biased region" description="Polar residues" evidence="1">
    <location>
        <begin position="574"/>
        <end position="597"/>
    </location>
</feature>
<reference evidence="4" key="1">
    <citation type="journal article" date="2020" name="Fungal Divers.">
        <title>Resolving the Mortierellaceae phylogeny through synthesis of multi-gene phylogenetics and phylogenomics.</title>
        <authorList>
            <person name="Vandepol N."/>
            <person name="Liber J."/>
            <person name="Desiro A."/>
            <person name="Na H."/>
            <person name="Kennedy M."/>
            <person name="Barry K."/>
            <person name="Grigoriev I.V."/>
            <person name="Miller A.N."/>
            <person name="O'Donnell K."/>
            <person name="Stajich J.E."/>
            <person name="Bonito G."/>
        </authorList>
    </citation>
    <scope>NUCLEOTIDE SEQUENCE</scope>
    <source>
        <strain evidence="4">BC1065</strain>
    </source>
</reference>
<dbReference type="InterPro" id="IPR001849">
    <property type="entry name" value="PH_domain"/>
</dbReference>
<dbReference type="SUPFAM" id="SSF50729">
    <property type="entry name" value="PH domain-like"/>
    <property type="match status" value="1"/>
</dbReference>
<feature type="region of interest" description="Disordered" evidence="1">
    <location>
        <begin position="714"/>
        <end position="759"/>
    </location>
</feature>
<dbReference type="Gene3D" id="1.20.900.10">
    <property type="entry name" value="Dbl homology (DH) domain"/>
    <property type="match status" value="1"/>
</dbReference>
<feature type="region of interest" description="Disordered" evidence="1">
    <location>
        <begin position="574"/>
        <end position="610"/>
    </location>
</feature>
<dbReference type="PANTHER" id="PTHR12673">
    <property type="entry name" value="FACIOGENITAL DYSPLASIA PROTEIN"/>
    <property type="match status" value="1"/>
</dbReference>
<dbReference type="EMBL" id="JAAAJB010000256">
    <property type="protein sequence ID" value="KAG0260210.1"/>
    <property type="molecule type" value="Genomic_DNA"/>
</dbReference>
<dbReference type="GO" id="GO:0005737">
    <property type="term" value="C:cytoplasm"/>
    <property type="evidence" value="ECO:0007669"/>
    <property type="project" value="TreeGrafter"/>
</dbReference>
<dbReference type="InterPro" id="IPR051092">
    <property type="entry name" value="FYVE_RhoGEF_PH"/>
</dbReference>
<dbReference type="OrthoDB" id="660555at2759"/>
<evidence type="ECO:0000313" key="5">
    <source>
        <dbReference type="Proteomes" id="UP000807716"/>
    </source>
</evidence>
<dbReference type="Proteomes" id="UP000807716">
    <property type="component" value="Unassembled WGS sequence"/>
</dbReference>
<feature type="compositionally biased region" description="Low complexity" evidence="1">
    <location>
        <begin position="650"/>
        <end position="667"/>
    </location>
</feature>
<dbReference type="Pfam" id="PF00621">
    <property type="entry name" value="RhoGEF"/>
    <property type="match status" value="1"/>
</dbReference>
<feature type="region of interest" description="Disordered" evidence="1">
    <location>
        <begin position="625"/>
        <end position="667"/>
    </location>
</feature>
<feature type="compositionally biased region" description="Low complexity" evidence="1">
    <location>
        <begin position="727"/>
        <end position="742"/>
    </location>
</feature>
<feature type="domain" description="DH" evidence="3">
    <location>
        <begin position="156"/>
        <end position="358"/>
    </location>
</feature>
<protein>
    <recommendedName>
        <fullName evidence="6">DH domain-containing protein</fullName>
    </recommendedName>
</protein>
<dbReference type="SUPFAM" id="SSF48065">
    <property type="entry name" value="DBL homology domain (DH-domain)"/>
    <property type="match status" value="1"/>
</dbReference>
<evidence type="ECO:0000259" key="3">
    <source>
        <dbReference type="PROSITE" id="PS50010"/>
    </source>
</evidence>
<feature type="region of interest" description="Disordered" evidence="1">
    <location>
        <begin position="1"/>
        <end position="62"/>
    </location>
</feature>
<proteinExistence type="predicted"/>
<feature type="compositionally biased region" description="Low complexity" evidence="1">
    <location>
        <begin position="537"/>
        <end position="556"/>
    </location>
</feature>
<comment type="caution">
    <text evidence="4">The sequence shown here is derived from an EMBL/GenBank/DDBJ whole genome shotgun (WGS) entry which is preliminary data.</text>
</comment>
<dbReference type="InterPro" id="IPR011993">
    <property type="entry name" value="PH-like_dom_sf"/>
</dbReference>
<dbReference type="PANTHER" id="PTHR12673:SF159">
    <property type="entry name" value="LD03170P"/>
    <property type="match status" value="1"/>
</dbReference>
<evidence type="ECO:0000313" key="4">
    <source>
        <dbReference type="EMBL" id="KAG0260210.1"/>
    </source>
</evidence>
<dbReference type="PROSITE" id="PS50003">
    <property type="entry name" value="PH_DOMAIN"/>
    <property type="match status" value="1"/>
</dbReference>
<keyword evidence="5" id="KW-1185">Reference proteome</keyword>
<evidence type="ECO:0008006" key="6">
    <source>
        <dbReference type="Google" id="ProtNLM"/>
    </source>
</evidence>
<feature type="domain" description="PH" evidence="2">
    <location>
        <begin position="388"/>
        <end position="488"/>
    </location>
</feature>
<dbReference type="CDD" id="cd00160">
    <property type="entry name" value="RhoGEF"/>
    <property type="match status" value="1"/>
</dbReference>
<dbReference type="GO" id="GO:0005085">
    <property type="term" value="F:guanyl-nucleotide exchange factor activity"/>
    <property type="evidence" value="ECO:0007669"/>
    <property type="project" value="InterPro"/>
</dbReference>